<dbReference type="SMART" id="SM00233">
    <property type="entry name" value="PH"/>
    <property type="match status" value="1"/>
</dbReference>
<accession>A0A9D3YYY9</accession>
<dbReference type="Pfam" id="PF00017">
    <property type="entry name" value="SH2"/>
    <property type="match status" value="1"/>
</dbReference>
<dbReference type="GO" id="GO:0017124">
    <property type="term" value="F:SH3 domain binding"/>
    <property type="evidence" value="ECO:0007669"/>
    <property type="project" value="TreeGrafter"/>
</dbReference>
<reference evidence="6" key="1">
    <citation type="journal article" date="2019" name="bioRxiv">
        <title>The Genome of the Zebra Mussel, Dreissena polymorpha: A Resource for Invasive Species Research.</title>
        <authorList>
            <person name="McCartney M.A."/>
            <person name="Auch B."/>
            <person name="Kono T."/>
            <person name="Mallez S."/>
            <person name="Zhang Y."/>
            <person name="Obille A."/>
            <person name="Becker A."/>
            <person name="Abrahante J.E."/>
            <person name="Garbe J."/>
            <person name="Badalamenti J.P."/>
            <person name="Herman A."/>
            <person name="Mangelson H."/>
            <person name="Liachko I."/>
            <person name="Sullivan S."/>
            <person name="Sone E.D."/>
            <person name="Koren S."/>
            <person name="Silverstein K.A.T."/>
            <person name="Beckman K.B."/>
            <person name="Gohl D.M."/>
        </authorList>
    </citation>
    <scope>NUCLEOTIDE SEQUENCE</scope>
    <source>
        <strain evidence="6">Duluth1</strain>
        <tissue evidence="6">Whole animal</tissue>
    </source>
</reference>
<proteinExistence type="predicted"/>
<dbReference type="EMBL" id="JAIWYP010000014">
    <property type="protein sequence ID" value="KAH3708549.1"/>
    <property type="molecule type" value="Genomic_DNA"/>
</dbReference>
<dbReference type="PANTHER" id="PTHR15126:SF4">
    <property type="entry name" value="SH3 DOMAIN-BINDING PROTEIN 2"/>
    <property type="match status" value="1"/>
</dbReference>
<comment type="caution">
    <text evidence="6">The sequence shown here is derived from an EMBL/GenBank/DDBJ whole genome shotgun (WGS) entry which is preliminary data.</text>
</comment>
<protein>
    <submittedName>
        <fullName evidence="6">Uncharacterized protein</fullName>
    </submittedName>
</protein>
<feature type="compositionally biased region" description="Low complexity" evidence="3">
    <location>
        <begin position="172"/>
        <end position="189"/>
    </location>
</feature>
<evidence type="ECO:0000256" key="1">
    <source>
        <dbReference type="ARBA" id="ARBA00022999"/>
    </source>
</evidence>
<dbReference type="InterPro" id="IPR036860">
    <property type="entry name" value="SH2_dom_sf"/>
</dbReference>
<feature type="compositionally biased region" description="Acidic residues" evidence="3">
    <location>
        <begin position="193"/>
        <end position="202"/>
    </location>
</feature>
<gene>
    <name evidence="6" type="ORF">DPMN_068003</name>
</gene>
<dbReference type="InterPro" id="IPR035848">
    <property type="entry name" value="SH3BP2"/>
</dbReference>
<dbReference type="SMART" id="SM00252">
    <property type="entry name" value="SH2"/>
    <property type="match status" value="1"/>
</dbReference>
<dbReference type="SUPFAM" id="SSF55550">
    <property type="entry name" value="SH2 domain"/>
    <property type="match status" value="1"/>
</dbReference>
<feature type="region of interest" description="Disordered" evidence="3">
    <location>
        <begin position="157"/>
        <end position="261"/>
    </location>
</feature>
<dbReference type="AlphaFoldDB" id="A0A9D3YYY9"/>
<evidence type="ECO:0000313" key="7">
    <source>
        <dbReference type="Proteomes" id="UP000828390"/>
    </source>
</evidence>
<dbReference type="PANTHER" id="PTHR15126">
    <property type="entry name" value="SH3-BINDING"/>
    <property type="match status" value="1"/>
</dbReference>
<evidence type="ECO:0000256" key="2">
    <source>
        <dbReference type="PROSITE-ProRule" id="PRU00191"/>
    </source>
</evidence>
<name>A0A9D3YYY9_DREPO</name>
<dbReference type="InterPro" id="IPR000980">
    <property type="entry name" value="SH2"/>
</dbReference>
<reference evidence="6" key="2">
    <citation type="submission" date="2020-11" db="EMBL/GenBank/DDBJ databases">
        <authorList>
            <person name="McCartney M.A."/>
            <person name="Auch B."/>
            <person name="Kono T."/>
            <person name="Mallez S."/>
            <person name="Becker A."/>
            <person name="Gohl D.M."/>
            <person name="Silverstein K.A.T."/>
            <person name="Koren S."/>
            <person name="Bechman K.B."/>
            <person name="Herman A."/>
            <person name="Abrahante J.E."/>
            <person name="Garbe J."/>
        </authorList>
    </citation>
    <scope>NUCLEOTIDE SEQUENCE</scope>
    <source>
        <strain evidence="6">Duluth1</strain>
        <tissue evidence="6">Whole animal</tissue>
    </source>
</reference>
<keyword evidence="1 2" id="KW-0727">SH2 domain</keyword>
<feature type="domain" description="PH" evidence="5">
    <location>
        <begin position="29"/>
        <end position="132"/>
    </location>
</feature>
<dbReference type="PROSITE" id="PS50001">
    <property type="entry name" value="SH2"/>
    <property type="match status" value="1"/>
</dbReference>
<dbReference type="InterPro" id="IPR001849">
    <property type="entry name" value="PH_domain"/>
</dbReference>
<dbReference type="Proteomes" id="UP000828390">
    <property type="component" value="Unassembled WGS sequence"/>
</dbReference>
<evidence type="ECO:0000313" key="6">
    <source>
        <dbReference type="EMBL" id="KAH3708549.1"/>
    </source>
</evidence>
<dbReference type="SUPFAM" id="SSF50729">
    <property type="entry name" value="PH domain-like"/>
    <property type="match status" value="1"/>
</dbReference>
<evidence type="ECO:0000259" key="4">
    <source>
        <dbReference type="PROSITE" id="PS50001"/>
    </source>
</evidence>
<dbReference type="PROSITE" id="PS50003">
    <property type="entry name" value="PH_DOMAIN"/>
    <property type="match status" value="1"/>
</dbReference>
<feature type="domain" description="SH2" evidence="4">
    <location>
        <begin position="289"/>
        <end position="393"/>
    </location>
</feature>
<evidence type="ECO:0000259" key="5">
    <source>
        <dbReference type="PROSITE" id="PS50003"/>
    </source>
</evidence>
<dbReference type="Gene3D" id="2.30.29.30">
    <property type="entry name" value="Pleckstrin-homology domain (PH domain)/Phosphotyrosine-binding domain (PTB)"/>
    <property type="match status" value="1"/>
</dbReference>
<sequence length="396" mass="43908">MSDGSNHNVKILHEPLRNIGAQDILQVGGKLYDGTLRKRSQLDKLLGSTRWKQRFVVISQGCVYCFKSEYASRPLTAFSLTVYDSAVETEMHGVLNCFEIRHETKDKTPHYFAAETDDKRKAWLGYLNDAIAQAHTFSGEKLSADSDEGIAGCKYKPVNRRSNVPLPPLPTASPSASSARAPLAKASPKSEYDLESEEDDDPYDKVPEQEAPAKPSVTSPTRSGATLPGGVPLLPTTAGLQELSRKRPQTVSKRPPQALPGTYQETHIATDTIGRRTLSLAEPSATPNYINDTVRHFKPEDYNLESKDKTYAASLLKGKPQGTFLLRQGNSTPHVLCVVVDGSVKEFQVFQETPGRITLNKDKYFPHLDNLLLFYNQNNLPKKEYAVKLSKGYNAR</sequence>
<dbReference type="Pfam" id="PF00169">
    <property type="entry name" value="PH"/>
    <property type="match status" value="1"/>
</dbReference>
<dbReference type="Gene3D" id="3.30.505.10">
    <property type="entry name" value="SH2 domain"/>
    <property type="match status" value="1"/>
</dbReference>
<dbReference type="GO" id="GO:0007165">
    <property type="term" value="P:signal transduction"/>
    <property type="evidence" value="ECO:0007669"/>
    <property type="project" value="InterPro"/>
</dbReference>
<dbReference type="InterPro" id="IPR011993">
    <property type="entry name" value="PH-like_dom_sf"/>
</dbReference>
<organism evidence="6 7">
    <name type="scientific">Dreissena polymorpha</name>
    <name type="common">Zebra mussel</name>
    <name type="synonym">Mytilus polymorpha</name>
    <dbReference type="NCBI Taxonomy" id="45954"/>
    <lineage>
        <taxon>Eukaryota</taxon>
        <taxon>Metazoa</taxon>
        <taxon>Spiralia</taxon>
        <taxon>Lophotrochozoa</taxon>
        <taxon>Mollusca</taxon>
        <taxon>Bivalvia</taxon>
        <taxon>Autobranchia</taxon>
        <taxon>Heteroconchia</taxon>
        <taxon>Euheterodonta</taxon>
        <taxon>Imparidentia</taxon>
        <taxon>Neoheterodontei</taxon>
        <taxon>Myida</taxon>
        <taxon>Dreissenoidea</taxon>
        <taxon>Dreissenidae</taxon>
        <taxon>Dreissena</taxon>
    </lineage>
</organism>
<evidence type="ECO:0000256" key="3">
    <source>
        <dbReference type="SAM" id="MobiDB-lite"/>
    </source>
</evidence>
<keyword evidence="7" id="KW-1185">Reference proteome</keyword>